<evidence type="ECO:0000256" key="7">
    <source>
        <dbReference type="ARBA" id="ARBA00023118"/>
    </source>
</evidence>
<comment type="subcellular location">
    <subcellularLocation>
        <location evidence="2">Secreted</location>
    </subcellularLocation>
</comment>
<dbReference type="SUPFAM" id="SSF47266">
    <property type="entry name" value="4-helical cytokines"/>
    <property type="match status" value="1"/>
</dbReference>
<protein>
    <recommendedName>
        <fullName evidence="14">Interferon alpha</fullName>
    </recommendedName>
</protein>
<dbReference type="GO" id="GO:0005615">
    <property type="term" value="C:extracellular space"/>
    <property type="evidence" value="ECO:0007669"/>
    <property type="project" value="UniProtKB-KW"/>
</dbReference>
<dbReference type="Gene3D" id="1.20.1250.10">
    <property type="match status" value="1"/>
</dbReference>
<dbReference type="SMR" id="A0A8B9EWB3"/>
<comment type="function">
    <text evidence="1">Has antiviral activities.</text>
</comment>
<evidence type="ECO:0000256" key="2">
    <source>
        <dbReference type="ARBA" id="ARBA00004613"/>
    </source>
</evidence>
<evidence type="ECO:0000256" key="10">
    <source>
        <dbReference type="SAM" id="MobiDB-lite"/>
    </source>
</evidence>
<feature type="region of interest" description="Disordered" evidence="10">
    <location>
        <begin position="209"/>
        <end position="247"/>
    </location>
</feature>
<feature type="chain" id="PRO_5034683687" description="Interferon alpha" evidence="11">
    <location>
        <begin position="29"/>
        <end position="247"/>
    </location>
</feature>
<evidence type="ECO:0000256" key="9">
    <source>
        <dbReference type="RuleBase" id="RU000436"/>
    </source>
</evidence>
<dbReference type="InterPro" id="IPR009079">
    <property type="entry name" value="4_helix_cytokine-like_core"/>
</dbReference>
<comment type="similarity">
    <text evidence="3 9">Belongs to the alpha/beta interferon family.</text>
</comment>
<evidence type="ECO:0000256" key="11">
    <source>
        <dbReference type="SAM" id="SignalP"/>
    </source>
</evidence>
<keyword evidence="8" id="KW-1015">Disulfide bond</keyword>
<dbReference type="GO" id="GO:0006955">
    <property type="term" value="P:immune response"/>
    <property type="evidence" value="ECO:0007669"/>
    <property type="project" value="UniProtKB-ARBA"/>
</dbReference>
<name>A0A8B9EWB3_ANSCY</name>
<dbReference type="Proteomes" id="UP000694521">
    <property type="component" value="Unplaced"/>
</dbReference>
<dbReference type="AlphaFoldDB" id="A0A8B9EWB3"/>
<evidence type="ECO:0000313" key="13">
    <source>
        <dbReference type="Proteomes" id="UP000694521"/>
    </source>
</evidence>
<keyword evidence="6 11" id="KW-0732">Signal</keyword>
<dbReference type="Ensembl" id="ENSACDT00005030909.1">
    <property type="protein sequence ID" value="ENSACDP00005025916.1"/>
    <property type="gene ID" value="ENSACDG00005018757.1"/>
</dbReference>
<dbReference type="PROSITE" id="PS00252">
    <property type="entry name" value="INTERFERON_A_B_D"/>
    <property type="match status" value="1"/>
</dbReference>
<sequence length="247" mass="28387">MPGPAAPPPTAIHSALALLLLLTPPADAFSCSPLRLHDSAFPWDSLQLLRDMAPSPTQPCLHQHALFHFPETLLDTNDTQQAAHTILYLLHHLFNILSSPRIPAHWLDTARHDLLNKLNHYIHHLERCFPADATRFHRRGPRNFHLSISKYFRSIQHFLQNHNYSPCAWHHVRLEAHTCFQRLDTLIRRMKSRAFPSLSQSHLRLTTVPSQRQWTPSKRQQLQHRLGRLSTARPSSSHEPTAAGKQP</sequence>
<evidence type="ECO:0000256" key="6">
    <source>
        <dbReference type="ARBA" id="ARBA00022729"/>
    </source>
</evidence>
<proteinExistence type="inferred from homology"/>
<evidence type="ECO:0000256" key="3">
    <source>
        <dbReference type="ARBA" id="ARBA00011033"/>
    </source>
</evidence>
<evidence type="ECO:0008006" key="14">
    <source>
        <dbReference type="Google" id="ProtNLM"/>
    </source>
</evidence>
<dbReference type="Pfam" id="PF00143">
    <property type="entry name" value="Interferon"/>
    <property type="match status" value="1"/>
</dbReference>
<reference evidence="12" key="2">
    <citation type="submission" date="2025-09" db="UniProtKB">
        <authorList>
            <consortium name="Ensembl"/>
        </authorList>
    </citation>
    <scope>IDENTIFICATION</scope>
</reference>
<keyword evidence="13" id="KW-1185">Reference proteome</keyword>
<keyword evidence="5" id="KW-0964">Secreted</keyword>
<dbReference type="SMART" id="SM00076">
    <property type="entry name" value="IFabd"/>
    <property type="match status" value="1"/>
</dbReference>
<dbReference type="InterPro" id="IPR000471">
    <property type="entry name" value="Interferon_alpha/beta/delta"/>
</dbReference>
<dbReference type="GO" id="GO:0005126">
    <property type="term" value="F:cytokine receptor binding"/>
    <property type="evidence" value="ECO:0007669"/>
    <property type="project" value="InterPro"/>
</dbReference>
<dbReference type="OrthoDB" id="9110568at2759"/>
<keyword evidence="4 9" id="KW-0202">Cytokine</keyword>
<keyword evidence="7 9" id="KW-0051">Antiviral defense</keyword>
<dbReference type="PANTHER" id="PTHR11691">
    <property type="entry name" value="TYPE I INTERFERON"/>
    <property type="match status" value="1"/>
</dbReference>
<evidence type="ECO:0000313" key="12">
    <source>
        <dbReference type="Ensembl" id="ENSACDP00005025916.1"/>
    </source>
</evidence>
<dbReference type="GO" id="GO:0005125">
    <property type="term" value="F:cytokine activity"/>
    <property type="evidence" value="ECO:0007669"/>
    <property type="project" value="UniProtKB-KW"/>
</dbReference>
<feature type="compositionally biased region" description="Polar residues" evidence="10">
    <location>
        <begin position="209"/>
        <end position="220"/>
    </location>
</feature>
<reference evidence="12" key="1">
    <citation type="submission" date="2025-08" db="UniProtKB">
        <authorList>
            <consortium name="Ensembl"/>
        </authorList>
    </citation>
    <scope>IDENTIFICATION</scope>
</reference>
<accession>A0A8B9EWB3</accession>
<feature type="signal peptide" evidence="11">
    <location>
        <begin position="1"/>
        <end position="28"/>
    </location>
</feature>
<evidence type="ECO:0000256" key="1">
    <source>
        <dbReference type="ARBA" id="ARBA00002718"/>
    </source>
</evidence>
<dbReference type="GO" id="GO:0051607">
    <property type="term" value="P:defense response to virus"/>
    <property type="evidence" value="ECO:0007669"/>
    <property type="project" value="UniProtKB-KW"/>
</dbReference>
<evidence type="ECO:0000256" key="4">
    <source>
        <dbReference type="ARBA" id="ARBA00022514"/>
    </source>
</evidence>
<evidence type="ECO:0000256" key="5">
    <source>
        <dbReference type="ARBA" id="ARBA00022525"/>
    </source>
</evidence>
<dbReference type="PANTHER" id="PTHR11691:SF73">
    <property type="entry name" value="INTERFERON BETA"/>
    <property type="match status" value="1"/>
</dbReference>
<evidence type="ECO:0000256" key="8">
    <source>
        <dbReference type="ARBA" id="ARBA00023157"/>
    </source>
</evidence>
<organism evidence="12 13">
    <name type="scientific">Anser cygnoides</name>
    <name type="common">Swan goose</name>
    <dbReference type="NCBI Taxonomy" id="8845"/>
    <lineage>
        <taxon>Eukaryota</taxon>
        <taxon>Metazoa</taxon>
        <taxon>Chordata</taxon>
        <taxon>Craniata</taxon>
        <taxon>Vertebrata</taxon>
        <taxon>Euteleostomi</taxon>
        <taxon>Archelosauria</taxon>
        <taxon>Archosauria</taxon>
        <taxon>Dinosauria</taxon>
        <taxon>Saurischia</taxon>
        <taxon>Theropoda</taxon>
        <taxon>Coelurosauria</taxon>
        <taxon>Aves</taxon>
        <taxon>Neognathae</taxon>
        <taxon>Galloanserae</taxon>
        <taxon>Anseriformes</taxon>
        <taxon>Anatidae</taxon>
        <taxon>Anserinae</taxon>
        <taxon>Anser</taxon>
    </lineage>
</organism>